<evidence type="ECO:0000256" key="4">
    <source>
        <dbReference type="ARBA" id="ARBA00022603"/>
    </source>
</evidence>
<dbReference type="PIRSF" id="PIRSF000409">
    <property type="entry name" value="Ada"/>
    <property type="match status" value="1"/>
</dbReference>
<feature type="domain" description="HTH araC/xylS-type" evidence="17">
    <location>
        <begin position="77"/>
        <end position="173"/>
    </location>
</feature>
<dbReference type="Gene3D" id="1.10.10.60">
    <property type="entry name" value="Homeodomain-like"/>
    <property type="match status" value="1"/>
</dbReference>
<keyword evidence="9" id="KW-0805">Transcription regulation</keyword>
<dbReference type="SUPFAM" id="SSF53155">
    <property type="entry name" value="Methylated DNA-protein cysteine methyltransferase domain"/>
    <property type="match status" value="1"/>
</dbReference>
<dbReference type="Gene3D" id="3.30.160.70">
    <property type="entry name" value="Methylated DNA-protein cysteine methyltransferase domain"/>
    <property type="match status" value="1"/>
</dbReference>
<evidence type="ECO:0000256" key="6">
    <source>
        <dbReference type="ARBA" id="ARBA00022723"/>
    </source>
</evidence>
<evidence type="ECO:0000256" key="5">
    <source>
        <dbReference type="ARBA" id="ARBA00022679"/>
    </source>
</evidence>
<dbReference type="GO" id="GO:0003908">
    <property type="term" value="F:methylated-DNA-[protein]-cysteine S-methyltransferase activity"/>
    <property type="evidence" value="ECO:0007669"/>
    <property type="project" value="UniProtKB-EC"/>
</dbReference>
<dbReference type="EMBL" id="CP029551">
    <property type="protein sequence ID" value="AWN34871.1"/>
    <property type="molecule type" value="Genomic_DNA"/>
</dbReference>
<keyword evidence="5 18" id="KW-0808">Transferase</keyword>
<keyword evidence="10 18" id="KW-0238">DNA-binding</keyword>
<gene>
    <name evidence="18" type="ORF">DK427_03210</name>
</gene>
<comment type="similarity">
    <text evidence="2">Belongs to the MGMT family.</text>
</comment>
<dbReference type="Gene3D" id="1.10.10.10">
    <property type="entry name" value="Winged helix-like DNA-binding domain superfamily/Winged helix DNA-binding domain"/>
    <property type="match status" value="1"/>
</dbReference>
<dbReference type="InterPro" id="IPR004026">
    <property type="entry name" value="Ada_DNA_repair_Zn-bd"/>
</dbReference>
<dbReference type="SUPFAM" id="SSF46689">
    <property type="entry name" value="Homeodomain-like"/>
    <property type="match status" value="1"/>
</dbReference>
<keyword evidence="7" id="KW-0227">DNA damage</keyword>
<dbReference type="EC" id="2.1.1.63" evidence="3"/>
<reference evidence="18 19" key="1">
    <citation type="submission" date="2018-05" db="EMBL/GenBank/DDBJ databases">
        <title>Complete Genome Sequence of Methylobacterium sp. 17Sr1-43.</title>
        <authorList>
            <person name="Srinivasan S."/>
        </authorList>
    </citation>
    <scope>NUCLEOTIDE SEQUENCE [LARGE SCALE GENOMIC DNA]</scope>
    <source>
        <strain evidence="18 19">17Sr1-43</strain>
    </source>
</reference>
<feature type="binding site" evidence="16">
    <location>
        <position position="31"/>
    </location>
    <ligand>
        <name>Zn(2+)</name>
        <dbReference type="ChEBI" id="CHEBI:29105"/>
    </ligand>
</feature>
<comment type="catalytic activity">
    <reaction evidence="1">
        <text>a 4-O-methyl-thymidine in DNA + L-cysteinyl-[protein] = a thymidine in DNA + S-methyl-L-cysteinyl-[protein]</text>
        <dbReference type="Rhea" id="RHEA:53428"/>
        <dbReference type="Rhea" id="RHEA-COMP:10131"/>
        <dbReference type="Rhea" id="RHEA-COMP:10132"/>
        <dbReference type="Rhea" id="RHEA-COMP:13555"/>
        <dbReference type="Rhea" id="RHEA-COMP:13556"/>
        <dbReference type="ChEBI" id="CHEBI:29950"/>
        <dbReference type="ChEBI" id="CHEBI:82612"/>
        <dbReference type="ChEBI" id="CHEBI:137386"/>
        <dbReference type="ChEBI" id="CHEBI:137387"/>
        <dbReference type="EC" id="2.1.1.63"/>
    </reaction>
</comment>
<dbReference type="Proteomes" id="UP000246058">
    <property type="component" value="Chromosome"/>
</dbReference>
<evidence type="ECO:0000256" key="16">
    <source>
        <dbReference type="PIRSR" id="PIRSR000409-3"/>
    </source>
</evidence>
<dbReference type="InterPro" id="IPR009057">
    <property type="entry name" value="Homeodomain-like_sf"/>
</dbReference>
<proteinExistence type="inferred from homology"/>
<comment type="cofactor">
    <cofactor evidence="16">
        <name>Zn(2+)</name>
        <dbReference type="ChEBI" id="CHEBI:29105"/>
    </cofactor>
    <text evidence="16">Binds 1 zinc ion per subunit.</text>
</comment>
<dbReference type="GO" id="GO:0008270">
    <property type="term" value="F:zinc ion binding"/>
    <property type="evidence" value="ECO:0007669"/>
    <property type="project" value="InterPro"/>
</dbReference>
<feature type="active site" description="Nucleophile; methyl group acceptor from methylphosphotriester" evidence="15">
    <location>
        <position position="27"/>
    </location>
</feature>
<evidence type="ECO:0000313" key="19">
    <source>
        <dbReference type="Proteomes" id="UP000246058"/>
    </source>
</evidence>
<dbReference type="GO" id="GO:0043565">
    <property type="term" value="F:sequence-specific DNA binding"/>
    <property type="evidence" value="ECO:0007669"/>
    <property type="project" value="InterPro"/>
</dbReference>
<dbReference type="PANTHER" id="PTHR10815">
    <property type="entry name" value="METHYLATED-DNA--PROTEIN-CYSTEINE METHYLTRANSFERASE"/>
    <property type="match status" value="1"/>
</dbReference>
<dbReference type="InterPro" id="IPR036217">
    <property type="entry name" value="MethylDNA_cys_MeTrfase_DNAb"/>
</dbReference>
<keyword evidence="4 18" id="KW-0489">Methyltransferase</keyword>
<dbReference type="GO" id="GO:0032259">
    <property type="term" value="P:methylation"/>
    <property type="evidence" value="ECO:0007669"/>
    <property type="project" value="UniProtKB-KW"/>
</dbReference>
<dbReference type="SUPFAM" id="SSF57884">
    <property type="entry name" value="Ada DNA repair protein, N-terminal domain (N-Ada 10)"/>
    <property type="match status" value="1"/>
</dbReference>
<dbReference type="GO" id="GO:0003700">
    <property type="term" value="F:DNA-binding transcription factor activity"/>
    <property type="evidence" value="ECO:0007669"/>
    <property type="project" value="InterPro"/>
</dbReference>
<comment type="catalytic activity">
    <reaction evidence="14">
        <text>a 6-O-methyl-2'-deoxyguanosine in DNA + L-cysteinyl-[protein] = S-methyl-L-cysteinyl-[protein] + a 2'-deoxyguanosine in DNA</text>
        <dbReference type="Rhea" id="RHEA:24000"/>
        <dbReference type="Rhea" id="RHEA-COMP:10131"/>
        <dbReference type="Rhea" id="RHEA-COMP:10132"/>
        <dbReference type="Rhea" id="RHEA-COMP:11367"/>
        <dbReference type="Rhea" id="RHEA-COMP:11368"/>
        <dbReference type="ChEBI" id="CHEBI:29950"/>
        <dbReference type="ChEBI" id="CHEBI:82612"/>
        <dbReference type="ChEBI" id="CHEBI:85445"/>
        <dbReference type="ChEBI" id="CHEBI:85448"/>
        <dbReference type="EC" id="2.1.1.63"/>
    </reaction>
</comment>
<dbReference type="NCBIfam" id="NF011964">
    <property type="entry name" value="PRK15435.1"/>
    <property type="match status" value="1"/>
</dbReference>
<evidence type="ECO:0000256" key="15">
    <source>
        <dbReference type="PIRSR" id="PIRSR000409-1"/>
    </source>
</evidence>
<dbReference type="InterPro" id="IPR014048">
    <property type="entry name" value="MethylDNA_cys_MeTrfase_DNA-bd"/>
</dbReference>
<dbReference type="AlphaFoldDB" id="A0A2U8VN62"/>
<dbReference type="KEGG" id="meti:DK427_03210"/>
<dbReference type="CDD" id="cd06445">
    <property type="entry name" value="ATase"/>
    <property type="match status" value="1"/>
</dbReference>
<dbReference type="SMART" id="SM00342">
    <property type="entry name" value="HTH_ARAC"/>
    <property type="match status" value="1"/>
</dbReference>
<evidence type="ECO:0000256" key="12">
    <source>
        <dbReference type="ARBA" id="ARBA00023163"/>
    </source>
</evidence>
<dbReference type="InterPro" id="IPR018062">
    <property type="entry name" value="HTH_AraC-typ_CS"/>
</dbReference>
<evidence type="ECO:0000256" key="14">
    <source>
        <dbReference type="ARBA" id="ARBA00049348"/>
    </source>
</evidence>
<keyword evidence="6 16" id="KW-0479">Metal-binding</keyword>
<keyword evidence="12" id="KW-0804">Transcription</keyword>
<dbReference type="InterPro" id="IPR001497">
    <property type="entry name" value="MethylDNA_cys_MeTrfase_AS"/>
</dbReference>
<evidence type="ECO:0000256" key="2">
    <source>
        <dbReference type="ARBA" id="ARBA00008711"/>
    </source>
</evidence>
<dbReference type="OrthoDB" id="9802228at2"/>
<dbReference type="InterPro" id="IPR016221">
    <property type="entry name" value="Bifunct_regulatory_prot_Ada"/>
</dbReference>
<dbReference type="InterPro" id="IPR018060">
    <property type="entry name" value="HTH_AraC"/>
</dbReference>
<evidence type="ECO:0000256" key="8">
    <source>
        <dbReference type="ARBA" id="ARBA00022833"/>
    </source>
</evidence>
<dbReference type="Pfam" id="PF02805">
    <property type="entry name" value="Ada_Zn_binding"/>
    <property type="match status" value="1"/>
</dbReference>
<feature type="binding site" evidence="16">
    <location>
        <position position="58"/>
    </location>
    <ligand>
        <name>Zn(2+)</name>
        <dbReference type="ChEBI" id="CHEBI:29105"/>
    </ligand>
</feature>
<evidence type="ECO:0000256" key="9">
    <source>
        <dbReference type="ARBA" id="ARBA00023015"/>
    </source>
</evidence>
<dbReference type="Pfam" id="PF12833">
    <property type="entry name" value="HTH_18"/>
    <property type="match status" value="1"/>
</dbReference>
<evidence type="ECO:0000313" key="18">
    <source>
        <dbReference type="EMBL" id="AWN34871.1"/>
    </source>
</evidence>
<dbReference type="PANTHER" id="PTHR10815:SF14">
    <property type="entry name" value="BIFUNCTIONAL TRANSCRIPTIONAL ACTIVATOR_DNA REPAIR ENZYME ADA"/>
    <property type="match status" value="1"/>
</dbReference>
<evidence type="ECO:0000259" key="17">
    <source>
        <dbReference type="PROSITE" id="PS01124"/>
    </source>
</evidence>
<dbReference type="Gene3D" id="3.40.10.10">
    <property type="entry name" value="DNA Methylphosphotriester Repair Domain"/>
    <property type="match status" value="1"/>
</dbReference>
<dbReference type="FunFam" id="1.10.10.10:FF:000214">
    <property type="entry name" value="Methylated-DNA--protein-cysteine methyltransferase"/>
    <property type="match status" value="1"/>
</dbReference>
<keyword evidence="13" id="KW-0234">DNA repair</keyword>
<feature type="binding site" evidence="16">
    <location>
        <position position="61"/>
    </location>
    <ligand>
        <name>Zn(2+)</name>
        <dbReference type="ChEBI" id="CHEBI:29105"/>
    </ligand>
</feature>
<feature type="active site" description="Nucleophile; methyl group acceptor from either O6-methylguanine or O4-methylthymine" evidence="15">
    <location>
        <position position="311"/>
    </location>
</feature>
<organism evidence="18 19">
    <name type="scientific">Methylobacterium radiodurans</name>
    <dbReference type="NCBI Taxonomy" id="2202828"/>
    <lineage>
        <taxon>Bacteria</taxon>
        <taxon>Pseudomonadati</taxon>
        <taxon>Pseudomonadota</taxon>
        <taxon>Alphaproteobacteria</taxon>
        <taxon>Hyphomicrobiales</taxon>
        <taxon>Methylobacteriaceae</taxon>
        <taxon>Methylobacterium</taxon>
    </lineage>
</organism>
<feature type="binding site" evidence="16">
    <location>
        <position position="27"/>
    </location>
    <ligand>
        <name>Zn(2+)</name>
        <dbReference type="ChEBI" id="CHEBI:29105"/>
    </ligand>
</feature>
<dbReference type="NCBIfam" id="TIGR00589">
    <property type="entry name" value="ogt"/>
    <property type="match status" value="1"/>
</dbReference>
<dbReference type="SUPFAM" id="SSF46767">
    <property type="entry name" value="Methylated DNA-protein cysteine methyltransferase, C-terminal domain"/>
    <property type="match status" value="1"/>
</dbReference>
<evidence type="ECO:0000256" key="11">
    <source>
        <dbReference type="ARBA" id="ARBA00023159"/>
    </source>
</evidence>
<dbReference type="PROSITE" id="PS00374">
    <property type="entry name" value="MGMT"/>
    <property type="match status" value="1"/>
</dbReference>
<evidence type="ECO:0000256" key="13">
    <source>
        <dbReference type="ARBA" id="ARBA00023204"/>
    </source>
</evidence>
<dbReference type="InterPro" id="IPR036388">
    <property type="entry name" value="WH-like_DNA-bd_sf"/>
</dbReference>
<evidence type="ECO:0000256" key="1">
    <source>
        <dbReference type="ARBA" id="ARBA00001286"/>
    </source>
</evidence>
<dbReference type="Pfam" id="PF01035">
    <property type="entry name" value="DNA_binding_1"/>
    <property type="match status" value="1"/>
</dbReference>
<dbReference type="PROSITE" id="PS00041">
    <property type="entry name" value="HTH_ARAC_FAMILY_1"/>
    <property type="match status" value="1"/>
</dbReference>
<evidence type="ECO:0000256" key="7">
    <source>
        <dbReference type="ARBA" id="ARBA00022763"/>
    </source>
</evidence>
<sequence length="345" mass="36562">MWAALAARDAAADGRFVFAVRTTGVYCRPSCPSRAAKRENVRFYAGPPEAEAAGFRACRRCRPDAAGPEARRRAMVARACRRIETAETEPALAALATEAGLSPFHFHRVFRAVTGVTPRAYARARRAERVAATLQEAGTVTAALYEAGYNAPSRFYAEAPARLGMSPTAYRRGGAGARIRFGVGACTLGAILVAASERGVCAILLGDDPDALVRDLQDRFAAAELVGGDATFEAWMARVIGLVEAPGRSLDLPLDIGGTAFQQRVWEALRRIPVGATASYAEIARVIGMPAAVRAVAMACGANALAVAIPCHRVVRSDGALSGYRWGVERKRALLAREAGECGEA</sequence>
<dbReference type="InterPro" id="IPR036631">
    <property type="entry name" value="MGMT_N_sf"/>
</dbReference>
<dbReference type="PROSITE" id="PS01124">
    <property type="entry name" value="HTH_ARAC_FAMILY_2"/>
    <property type="match status" value="1"/>
</dbReference>
<dbReference type="GO" id="GO:0006281">
    <property type="term" value="P:DNA repair"/>
    <property type="evidence" value="ECO:0007669"/>
    <property type="project" value="UniProtKB-KW"/>
</dbReference>
<keyword evidence="19" id="KW-1185">Reference proteome</keyword>
<keyword evidence="8 16" id="KW-0862">Zinc</keyword>
<dbReference type="InterPro" id="IPR035451">
    <property type="entry name" value="Ada-like_dom_sf"/>
</dbReference>
<keyword evidence="11" id="KW-0010">Activator</keyword>
<evidence type="ECO:0000256" key="3">
    <source>
        <dbReference type="ARBA" id="ARBA00011918"/>
    </source>
</evidence>
<name>A0A2U8VN62_9HYPH</name>
<protein>
    <recommendedName>
        <fullName evidence="3">methylated-DNA--[protein]-cysteine S-methyltransferase</fullName>
        <ecNumber evidence="3">2.1.1.63</ecNumber>
    </recommendedName>
</protein>
<accession>A0A2U8VN62</accession>
<evidence type="ECO:0000256" key="10">
    <source>
        <dbReference type="ARBA" id="ARBA00023125"/>
    </source>
</evidence>